<dbReference type="GO" id="GO:0046306">
    <property type="term" value="P:alkanesulfonate catabolic process"/>
    <property type="evidence" value="ECO:0007669"/>
    <property type="project" value="TreeGrafter"/>
</dbReference>
<dbReference type="InterPro" id="IPR011251">
    <property type="entry name" value="Luciferase-like_dom"/>
</dbReference>
<feature type="domain" description="Luciferase-like" evidence="9">
    <location>
        <begin position="1"/>
        <end position="327"/>
    </location>
</feature>
<keyword evidence="5 7" id="KW-0560">Oxidoreductase</keyword>
<dbReference type="HAMAP" id="MF_01229">
    <property type="entry name" value="Alkanesulf_monooxygen"/>
    <property type="match status" value="1"/>
</dbReference>
<comment type="function">
    <text evidence="7">Catalyzes the desulfonation of aliphatic sulfonates.</text>
</comment>
<evidence type="ECO:0000259" key="9">
    <source>
        <dbReference type="Pfam" id="PF00296"/>
    </source>
</evidence>
<dbReference type="SUPFAM" id="SSF51679">
    <property type="entry name" value="Bacterial luciferase-like"/>
    <property type="match status" value="1"/>
</dbReference>
<dbReference type="Proteomes" id="UP000219042">
    <property type="component" value="Unassembled WGS sequence"/>
</dbReference>
<keyword evidence="4 7" id="KW-0288">FMN</keyword>
<evidence type="ECO:0000313" key="11">
    <source>
        <dbReference type="Proteomes" id="UP000219042"/>
    </source>
</evidence>
<dbReference type="PANTHER" id="PTHR42847">
    <property type="entry name" value="ALKANESULFONATE MONOOXYGENASE"/>
    <property type="match status" value="1"/>
</dbReference>
<dbReference type="PANTHER" id="PTHR42847:SF4">
    <property type="entry name" value="ALKANESULFONATE MONOOXYGENASE-RELATED"/>
    <property type="match status" value="1"/>
</dbReference>
<dbReference type="AlphaFoldDB" id="A0A240ECV0"/>
<dbReference type="EC" id="1.14.14.5" evidence="2 7"/>
<dbReference type="RefSeq" id="WP_097080276.1">
    <property type="nucleotide sequence ID" value="NZ_BAABHT010000015.1"/>
</dbReference>
<keyword evidence="11" id="KW-1185">Reference proteome</keyword>
<dbReference type="InterPro" id="IPR019911">
    <property type="entry name" value="Alkanesulphonate_mOase_FMN-dep"/>
</dbReference>
<evidence type="ECO:0000256" key="2">
    <source>
        <dbReference type="ARBA" id="ARBA00012113"/>
    </source>
</evidence>
<evidence type="ECO:0000256" key="8">
    <source>
        <dbReference type="SAM" id="MobiDB-lite"/>
    </source>
</evidence>
<protein>
    <recommendedName>
        <fullName evidence="2 7">Alkanesulfonate monooxygenase</fullName>
        <ecNumber evidence="2 7">1.14.14.5</ecNumber>
    </recommendedName>
    <alternativeName>
        <fullName evidence="7">FMNH2-dependent aliphatic sulfonate monooxygenase</fullName>
    </alternativeName>
</protein>
<dbReference type="CDD" id="cd01094">
    <property type="entry name" value="Alkanesulfonate_monoxygenase"/>
    <property type="match status" value="1"/>
</dbReference>
<dbReference type="OrthoDB" id="9814695at2"/>
<dbReference type="InterPro" id="IPR050172">
    <property type="entry name" value="SsuD_RutA_monooxygenase"/>
</dbReference>
<dbReference type="NCBIfam" id="NF001939">
    <property type="entry name" value="PRK00719.1"/>
    <property type="match status" value="1"/>
</dbReference>
<evidence type="ECO:0000256" key="3">
    <source>
        <dbReference type="ARBA" id="ARBA00022630"/>
    </source>
</evidence>
<dbReference type="GO" id="GO:0008726">
    <property type="term" value="F:alkanesulfonate monooxygenase activity"/>
    <property type="evidence" value="ECO:0007669"/>
    <property type="project" value="UniProtKB-UniRule"/>
</dbReference>
<evidence type="ECO:0000313" key="10">
    <source>
        <dbReference type="EMBL" id="SNX46538.1"/>
    </source>
</evidence>
<keyword evidence="6 7" id="KW-0503">Monooxygenase</keyword>
<comment type="catalytic activity">
    <reaction evidence="7">
        <text>an alkanesulfonate + FMNH2 + O2 = an aldehyde + FMN + sulfite + H2O + 2 H(+)</text>
        <dbReference type="Rhea" id="RHEA:23064"/>
        <dbReference type="ChEBI" id="CHEBI:15377"/>
        <dbReference type="ChEBI" id="CHEBI:15378"/>
        <dbReference type="ChEBI" id="CHEBI:15379"/>
        <dbReference type="ChEBI" id="CHEBI:17359"/>
        <dbReference type="ChEBI" id="CHEBI:17478"/>
        <dbReference type="ChEBI" id="CHEBI:57618"/>
        <dbReference type="ChEBI" id="CHEBI:58210"/>
        <dbReference type="ChEBI" id="CHEBI:134249"/>
        <dbReference type="EC" id="1.14.14.5"/>
    </reaction>
</comment>
<sequence length="403" mass="44311">MKIFWFIPTHGDSRYLGTSKGARQVDHAYMKQIAVAVDNLGYEGVLIPTGRSCEDPWITAASLIDATRNLKFLVALRPGVTSPSLAARMAATFDRLSNGRVLLNLVTGGDEEELRGDGLYEDHATRYQTATEYTTIWREILSRSHNGEAFTFHGQHLSVDDAKLLYPPIQQPYPPLWFGGSSDAAQELAAAQVDTYLTWGEPPAAVKEKIDNMKAKAAAKGRTLNYGIRLHVIVRETNEEAWAAANDLIQYLDEATIAAAQKKFAQMDSIGQKRMAALHGGNRDKLEVSPNLWAGIGLVRGGAGTALVGDAETVAARIQEYADLGIDTFIFSGYPHLEESIRFAELVFPLLPLETRSKLVQPNLTGPFGEIIANNYVPEQSKISEQSKVPEQDNHKTKTLENS</sequence>
<evidence type="ECO:0000256" key="5">
    <source>
        <dbReference type="ARBA" id="ARBA00023002"/>
    </source>
</evidence>
<evidence type="ECO:0000256" key="7">
    <source>
        <dbReference type="HAMAP-Rule" id="MF_01229"/>
    </source>
</evidence>
<organism evidence="10 11">
    <name type="scientific">Acinetobacter puyangensis</name>
    <dbReference type="NCBI Taxonomy" id="1096779"/>
    <lineage>
        <taxon>Bacteria</taxon>
        <taxon>Pseudomonadati</taxon>
        <taxon>Pseudomonadota</taxon>
        <taxon>Gammaproteobacteria</taxon>
        <taxon>Moraxellales</taxon>
        <taxon>Moraxellaceae</taxon>
        <taxon>Acinetobacter</taxon>
    </lineage>
</organism>
<feature type="region of interest" description="Disordered" evidence="8">
    <location>
        <begin position="382"/>
        <end position="403"/>
    </location>
</feature>
<dbReference type="EMBL" id="OANT01000013">
    <property type="protein sequence ID" value="SNX46538.1"/>
    <property type="molecule type" value="Genomic_DNA"/>
</dbReference>
<proteinExistence type="inferred from homology"/>
<dbReference type="Pfam" id="PF00296">
    <property type="entry name" value="Bac_luciferase"/>
    <property type="match status" value="1"/>
</dbReference>
<dbReference type="InterPro" id="IPR036661">
    <property type="entry name" value="Luciferase-like_sf"/>
</dbReference>
<comment type="similarity">
    <text evidence="1 7">Belongs to the SsuD family.</text>
</comment>
<feature type="compositionally biased region" description="Basic and acidic residues" evidence="8">
    <location>
        <begin position="388"/>
        <end position="403"/>
    </location>
</feature>
<name>A0A240ECV0_9GAMM</name>
<gene>
    <name evidence="7" type="primary">ssuD</name>
    <name evidence="10" type="ORF">SAMN05421731_11323</name>
</gene>
<evidence type="ECO:0000256" key="4">
    <source>
        <dbReference type="ARBA" id="ARBA00022643"/>
    </source>
</evidence>
<evidence type="ECO:0000256" key="1">
    <source>
        <dbReference type="ARBA" id="ARBA00007044"/>
    </source>
</evidence>
<dbReference type="Gene3D" id="3.20.20.30">
    <property type="entry name" value="Luciferase-like domain"/>
    <property type="match status" value="1"/>
</dbReference>
<keyword evidence="3 7" id="KW-0285">Flavoprotein</keyword>
<reference evidence="11" key="1">
    <citation type="submission" date="2016-09" db="EMBL/GenBank/DDBJ databases">
        <authorList>
            <person name="Varghese N."/>
            <person name="Submissions S."/>
        </authorList>
    </citation>
    <scope>NUCLEOTIDE SEQUENCE [LARGE SCALE GENOMIC DNA]</scope>
    <source>
        <strain evidence="11">ANC 4466</strain>
    </source>
</reference>
<accession>A0A240ECV0</accession>
<dbReference type="NCBIfam" id="TIGR03565">
    <property type="entry name" value="alk_sulf_monoox"/>
    <property type="match status" value="1"/>
</dbReference>
<evidence type="ECO:0000256" key="6">
    <source>
        <dbReference type="ARBA" id="ARBA00023033"/>
    </source>
</evidence>